<protein>
    <submittedName>
        <fullName evidence="3">Extracellular solute-binding protein, family 5 Middle</fullName>
    </submittedName>
</protein>
<dbReference type="PANTHER" id="PTHR30290:SF83">
    <property type="entry name" value="ABC TRANSPORTER SUBSTRATE-BINDING PROTEIN"/>
    <property type="match status" value="1"/>
</dbReference>
<dbReference type="GO" id="GO:0015833">
    <property type="term" value="P:peptide transport"/>
    <property type="evidence" value="ECO:0007669"/>
    <property type="project" value="TreeGrafter"/>
</dbReference>
<evidence type="ECO:0000259" key="2">
    <source>
        <dbReference type="Pfam" id="PF00496"/>
    </source>
</evidence>
<dbReference type="Gene3D" id="3.90.76.10">
    <property type="entry name" value="Dipeptide-binding Protein, Domain 1"/>
    <property type="match status" value="1"/>
</dbReference>
<dbReference type="Proteomes" id="UP000199546">
    <property type="component" value="Unassembled WGS sequence"/>
</dbReference>
<dbReference type="EMBL" id="FPBA01000001">
    <property type="protein sequence ID" value="SFT35701.1"/>
    <property type="molecule type" value="Genomic_DNA"/>
</dbReference>
<evidence type="ECO:0000313" key="3">
    <source>
        <dbReference type="EMBL" id="SFT35701.1"/>
    </source>
</evidence>
<accession>A0A1I6XC62</accession>
<proteinExistence type="predicted"/>
<dbReference type="GO" id="GO:1904680">
    <property type="term" value="F:peptide transmembrane transporter activity"/>
    <property type="evidence" value="ECO:0007669"/>
    <property type="project" value="TreeGrafter"/>
</dbReference>
<dbReference type="AlphaFoldDB" id="A0A1I6XC62"/>
<feature type="domain" description="Solute-binding protein family 5" evidence="2">
    <location>
        <begin position="82"/>
        <end position="142"/>
    </location>
</feature>
<sequence>MHPGLRSPVLVALAVVDLALLPACGGSPPDGTGPEAVSIAIGEPAAPLVPGDTMDDAGLQVLDSLWTGLVEYAPDGRVRYTGVAESVESTDNSTWTIRLREGWTFHDGSAVTASSYVDAWNATAYGPNGMTGSYALADVAGYTDLQPPDGGGEPAATELSGLRVSTT</sequence>
<dbReference type="STRING" id="1296565.SAMN05660657_00381"/>
<evidence type="ECO:0000313" key="4">
    <source>
        <dbReference type="Proteomes" id="UP000199546"/>
    </source>
</evidence>
<organism evidence="3 4">
    <name type="scientific">Geodermatophilus amargosae</name>
    <dbReference type="NCBI Taxonomy" id="1296565"/>
    <lineage>
        <taxon>Bacteria</taxon>
        <taxon>Bacillati</taxon>
        <taxon>Actinomycetota</taxon>
        <taxon>Actinomycetes</taxon>
        <taxon>Geodermatophilales</taxon>
        <taxon>Geodermatophilaceae</taxon>
        <taxon>Geodermatophilus</taxon>
    </lineage>
</organism>
<dbReference type="Gene3D" id="3.40.190.10">
    <property type="entry name" value="Periplasmic binding protein-like II"/>
    <property type="match status" value="1"/>
</dbReference>
<dbReference type="SUPFAM" id="SSF53850">
    <property type="entry name" value="Periplasmic binding protein-like II"/>
    <property type="match status" value="1"/>
</dbReference>
<gene>
    <name evidence="3" type="ORF">SAMN05660657_00381</name>
</gene>
<dbReference type="InterPro" id="IPR000914">
    <property type="entry name" value="SBP_5_dom"/>
</dbReference>
<dbReference type="PANTHER" id="PTHR30290">
    <property type="entry name" value="PERIPLASMIC BINDING COMPONENT OF ABC TRANSPORTER"/>
    <property type="match status" value="1"/>
</dbReference>
<dbReference type="RefSeq" id="WP_217644473.1">
    <property type="nucleotide sequence ID" value="NZ_FPBA01000001.1"/>
</dbReference>
<keyword evidence="4" id="KW-1185">Reference proteome</keyword>
<dbReference type="Pfam" id="PF00496">
    <property type="entry name" value="SBP_bac_5"/>
    <property type="match status" value="1"/>
</dbReference>
<reference evidence="4" key="1">
    <citation type="submission" date="2016-10" db="EMBL/GenBank/DDBJ databases">
        <authorList>
            <person name="Varghese N."/>
            <person name="Submissions S."/>
        </authorList>
    </citation>
    <scope>NUCLEOTIDE SEQUENCE [LARGE SCALE GENOMIC DNA]</scope>
    <source>
        <strain evidence="4">DSM 46136</strain>
    </source>
</reference>
<name>A0A1I6XC62_9ACTN</name>
<dbReference type="InterPro" id="IPR039424">
    <property type="entry name" value="SBP_5"/>
</dbReference>
<evidence type="ECO:0000256" key="1">
    <source>
        <dbReference type="SAM" id="MobiDB-lite"/>
    </source>
</evidence>
<feature type="region of interest" description="Disordered" evidence="1">
    <location>
        <begin position="145"/>
        <end position="167"/>
    </location>
</feature>